<feature type="domain" description="Small ribosomal subunit protein uS4 N-terminal" evidence="9">
    <location>
        <begin position="6"/>
        <end position="103"/>
    </location>
</feature>
<reference evidence="10 11" key="1">
    <citation type="journal article" date="2017" name="Nat. Commun.">
        <title>'ARMAN' archaea depend on association with euryarchaeal host in culture and in situ.</title>
        <authorList>
            <person name="Golyshina O."/>
            <person name="Toshchakov S."/>
            <person name="Makarova K."/>
            <person name="Gavrilov S."/>
            <person name="Korzhenkov A."/>
            <person name="La Cono V."/>
            <person name="Arcadi E."/>
            <person name="Nechitaylo T."/>
            <person name="Ferrer M."/>
            <person name="Kublanov I."/>
            <person name="Wolf Y."/>
            <person name="Yakimov M."/>
            <person name="Golyshin P."/>
            <person name="Slesarev A."/>
            <person name="Kozyavkin S."/>
        </authorList>
    </citation>
    <scope>NUCLEOTIDE SEQUENCE [LARGE SCALE GENOMIC DNA]</scope>
    <source>
        <strain evidence="10 11">Mia14</strain>
    </source>
</reference>
<dbReference type="GO" id="GO:0019843">
    <property type="term" value="F:rRNA binding"/>
    <property type="evidence" value="ECO:0007669"/>
    <property type="project" value="UniProtKB-KW"/>
</dbReference>
<dbReference type="InterPro" id="IPR002942">
    <property type="entry name" value="S4_RNA-bd"/>
</dbReference>
<dbReference type="GO" id="GO:0042274">
    <property type="term" value="P:ribosomal small subunit biogenesis"/>
    <property type="evidence" value="ECO:0007669"/>
    <property type="project" value="TreeGrafter"/>
</dbReference>
<gene>
    <name evidence="10" type="ORF">Mia14_0058</name>
</gene>
<dbReference type="Gene3D" id="3.10.290.10">
    <property type="entry name" value="RNA-binding S4 domain"/>
    <property type="match status" value="1"/>
</dbReference>
<feature type="compositionally biased region" description="Basic and acidic residues" evidence="7">
    <location>
        <begin position="164"/>
        <end position="182"/>
    </location>
</feature>
<evidence type="ECO:0000256" key="7">
    <source>
        <dbReference type="SAM" id="MobiDB-lite"/>
    </source>
</evidence>
<evidence type="ECO:0000259" key="9">
    <source>
        <dbReference type="SMART" id="SM01390"/>
    </source>
</evidence>
<dbReference type="EMBL" id="CP019964">
    <property type="protein sequence ID" value="ASI13401.1"/>
    <property type="molecule type" value="Genomic_DNA"/>
</dbReference>
<keyword evidence="2 6" id="KW-0699">rRNA-binding</keyword>
<dbReference type="OrthoDB" id="10429at2157"/>
<dbReference type="PANTHER" id="PTHR11831:SF5">
    <property type="entry name" value="40S RIBOSOMAL PROTEIN S9"/>
    <property type="match status" value="1"/>
</dbReference>
<dbReference type="GO" id="GO:0006412">
    <property type="term" value="P:translation"/>
    <property type="evidence" value="ECO:0007669"/>
    <property type="project" value="InterPro"/>
</dbReference>
<dbReference type="Pfam" id="PF01479">
    <property type="entry name" value="S4"/>
    <property type="match status" value="1"/>
</dbReference>
<evidence type="ECO:0000256" key="2">
    <source>
        <dbReference type="ARBA" id="ARBA00022730"/>
    </source>
</evidence>
<dbReference type="AlphaFoldDB" id="A0A218NLR0"/>
<dbReference type="RefSeq" id="WP_088819571.1">
    <property type="nucleotide sequence ID" value="NZ_CP019964.1"/>
</dbReference>
<dbReference type="CDD" id="cd00165">
    <property type="entry name" value="S4"/>
    <property type="match status" value="1"/>
</dbReference>
<organism evidence="10 11">
    <name type="scientific">Candidatus Mancarchaeum acidiphilum</name>
    <dbReference type="NCBI Taxonomy" id="1920749"/>
    <lineage>
        <taxon>Archaea</taxon>
        <taxon>Candidatus Micrarchaeota</taxon>
        <taxon>Candidatus Mancarchaeum</taxon>
    </lineage>
</organism>
<comment type="similarity">
    <text evidence="1">Belongs to the universal ribosomal protein uS4 family.</text>
</comment>
<evidence type="ECO:0000259" key="8">
    <source>
        <dbReference type="SMART" id="SM00363"/>
    </source>
</evidence>
<protein>
    <submittedName>
        <fullName evidence="10">30S ribosomal protein S4p</fullName>
    </submittedName>
</protein>
<evidence type="ECO:0000313" key="10">
    <source>
        <dbReference type="EMBL" id="ASI13401.1"/>
    </source>
</evidence>
<dbReference type="PANTHER" id="PTHR11831">
    <property type="entry name" value="30S 40S RIBOSOMAL PROTEIN"/>
    <property type="match status" value="1"/>
</dbReference>
<evidence type="ECO:0000256" key="5">
    <source>
        <dbReference type="ARBA" id="ARBA00023274"/>
    </source>
</evidence>
<dbReference type="GeneID" id="33313618"/>
<accession>A0A218NLR0</accession>
<dbReference type="NCBIfam" id="TIGR01018">
    <property type="entry name" value="uS4_arch"/>
    <property type="match status" value="1"/>
</dbReference>
<dbReference type="InterPro" id="IPR001912">
    <property type="entry name" value="Ribosomal_uS4_N"/>
</dbReference>
<keyword evidence="5" id="KW-0687">Ribonucleoprotein</keyword>
<feature type="region of interest" description="Disordered" evidence="7">
    <location>
        <begin position="164"/>
        <end position="193"/>
    </location>
</feature>
<proteinExistence type="inferred from homology"/>
<keyword evidence="4 10" id="KW-0689">Ribosomal protein</keyword>
<dbReference type="PROSITE" id="PS50889">
    <property type="entry name" value="S4"/>
    <property type="match status" value="1"/>
</dbReference>
<evidence type="ECO:0000256" key="4">
    <source>
        <dbReference type="ARBA" id="ARBA00022980"/>
    </source>
</evidence>
<dbReference type="SMART" id="SM00363">
    <property type="entry name" value="S4"/>
    <property type="match status" value="1"/>
</dbReference>
<evidence type="ECO:0000256" key="3">
    <source>
        <dbReference type="ARBA" id="ARBA00022884"/>
    </source>
</evidence>
<keyword evidence="3 6" id="KW-0694">RNA-binding</keyword>
<keyword evidence="11" id="KW-1185">Reference proteome</keyword>
<name>A0A218NLR0_9ARCH</name>
<sequence>MGAPKRNRRKYDKPRDMWSTARIEVDSKFIKEFGLKNEKELWKIQTELSKLRGNVRLLLSAPESENINKISDSILSKLVKYGIAAPGVSLEKALDLDETAFLERRLQSLVFRKGLAKSMAQSRQLITHGFIAISGRKIDKPGYRVSVSEEDKLGYYRPINLEAAPKHEESRSDLNNEAKEAVASEESPAVVSE</sequence>
<dbReference type="InterPro" id="IPR036986">
    <property type="entry name" value="S4_RNA-bd_sf"/>
</dbReference>
<dbReference type="GO" id="GO:0015935">
    <property type="term" value="C:small ribosomal subunit"/>
    <property type="evidence" value="ECO:0007669"/>
    <property type="project" value="InterPro"/>
</dbReference>
<feature type="domain" description="RNA-binding S4" evidence="8">
    <location>
        <begin position="104"/>
        <end position="169"/>
    </location>
</feature>
<dbReference type="PROSITE" id="PS00632">
    <property type="entry name" value="RIBOSOMAL_S4"/>
    <property type="match status" value="1"/>
</dbReference>
<dbReference type="KEGG" id="marh:Mia14_0058"/>
<dbReference type="InterPro" id="IPR005710">
    <property type="entry name" value="Ribosomal_uS4_euk/arc"/>
</dbReference>
<dbReference type="GO" id="GO:0003735">
    <property type="term" value="F:structural constituent of ribosome"/>
    <property type="evidence" value="ECO:0007669"/>
    <property type="project" value="InterPro"/>
</dbReference>
<dbReference type="InterPro" id="IPR018079">
    <property type="entry name" value="Ribosomal_uS4_CS"/>
</dbReference>
<evidence type="ECO:0000313" key="11">
    <source>
        <dbReference type="Proteomes" id="UP000197679"/>
    </source>
</evidence>
<dbReference type="NCBIfam" id="NF003139">
    <property type="entry name" value="PRK04051.1"/>
    <property type="match status" value="1"/>
</dbReference>
<dbReference type="SUPFAM" id="SSF55174">
    <property type="entry name" value="Alpha-L RNA-binding motif"/>
    <property type="match status" value="1"/>
</dbReference>
<dbReference type="Proteomes" id="UP000197679">
    <property type="component" value="Chromosome"/>
</dbReference>
<dbReference type="InterPro" id="IPR022801">
    <property type="entry name" value="Ribosomal_uS4"/>
</dbReference>
<evidence type="ECO:0000256" key="6">
    <source>
        <dbReference type="PROSITE-ProRule" id="PRU00182"/>
    </source>
</evidence>
<dbReference type="SMART" id="SM01390">
    <property type="entry name" value="Ribosomal_S4"/>
    <property type="match status" value="1"/>
</dbReference>
<evidence type="ECO:0000256" key="1">
    <source>
        <dbReference type="ARBA" id="ARBA00007465"/>
    </source>
</evidence>